<keyword evidence="2" id="KW-1185">Reference proteome</keyword>
<dbReference type="Proteomes" id="UP001243375">
    <property type="component" value="Unassembled WGS sequence"/>
</dbReference>
<evidence type="ECO:0000313" key="1">
    <source>
        <dbReference type="EMBL" id="KAJ9114305.1"/>
    </source>
</evidence>
<organism evidence="1 2">
    <name type="scientific">Naganishia vaughanmartiniae</name>
    <dbReference type="NCBI Taxonomy" id="1424756"/>
    <lineage>
        <taxon>Eukaryota</taxon>
        <taxon>Fungi</taxon>
        <taxon>Dikarya</taxon>
        <taxon>Basidiomycota</taxon>
        <taxon>Agaricomycotina</taxon>
        <taxon>Tremellomycetes</taxon>
        <taxon>Filobasidiales</taxon>
        <taxon>Filobasidiaceae</taxon>
        <taxon>Naganishia</taxon>
    </lineage>
</organism>
<proteinExistence type="predicted"/>
<name>A0ACC2WSL3_9TREE</name>
<accession>A0ACC2WSL3</accession>
<comment type="caution">
    <text evidence="1">The sequence shown here is derived from an EMBL/GenBank/DDBJ whole genome shotgun (WGS) entry which is preliminary data.</text>
</comment>
<gene>
    <name evidence="1" type="ORF">QFC22_005757</name>
</gene>
<dbReference type="EMBL" id="JASBWU010000019">
    <property type="protein sequence ID" value="KAJ9114305.1"/>
    <property type="molecule type" value="Genomic_DNA"/>
</dbReference>
<reference evidence="1" key="1">
    <citation type="submission" date="2023-04" db="EMBL/GenBank/DDBJ databases">
        <title>Draft Genome sequencing of Naganishia species isolated from polar environments using Oxford Nanopore Technology.</title>
        <authorList>
            <person name="Leo P."/>
            <person name="Venkateswaran K."/>
        </authorList>
    </citation>
    <scope>NUCLEOTIDE SEQUENCE</scope>
    <source>
        <strain evidence="1">MNA-CCFEE 5425</strain>
    </source>
</reference>
<sequence length="656" mass="74023">MMMGEKRNGRSLWRLLFLTFCLLLSPVIAKASSQQNGEIKYDSEIASAATSSGPSSATITSTSAAHVDDASTAVFSSFEPTPLAFVSPVLGDPSRSSTSAASTYLEPAATHIAYTATISTKQLPIPCSTLASSLPPIVPTQLVREASGVPLAAIHPARTYVGNEPSITDKRRMHSTVSVVADAFEDIQNAKHLNTSESRSSVIWKGLKERAGDGTQSILSGFAEEDETRLHLLLSSQAKRLFSFVVEPFDGYVIDGGITRLPKNWDRSADPPRLHNIASEWKAKHVILDREIKMTTSQRYQEEAKSARFRRKEKMKLDVLDQKIDQWQEKSNELDSEYSLLDERKRKIAQRENAAKTSQVYHMLQICTWNYKRNTTDKDSKAVAIYFPPVHPRLPPSAFRRLLRMILYLWRIALDWLLGREERPAWLDADDMRPTDVVINTLLSIPSGKLENIVKKMRMLVKKAPNDARMVLEAHPHLANALLQAMILLNVTDPVVVTRIRYTLPVQSASTTSPGPTPVTQVTPSEAPAVFAMEESMREEADLMMDFENDTGDERYDDTFVWDDTENPLLRKDLPAWLREDPHFAKQYRFKVASLPNDMREDTLDRLIHRRGHHTPDNEAEEVDGLLNDEVSESEDGYQFVHGGQQHQQFNTHYWN</sequence>
<evidence type="ECO:0000313" key="2">
    <source>
        <dbReference type="Proteomes" id="UP001243375"/>
    </source>
</evidence>
<protein>
    <submittedName>
        <fullName evidence="1">Uncharacterized protein</fullName>
    </submittedName>
</protein>